<sequence>MRENKNIYYQARKKAMTHNEVLSNRERAAELLGVSQSTLSDYELGITKIVPVDKVALMADLYNCPELRTGYCKYECPIGRHIPLATSISGIEGVSLKLIRLLDFNEIKKIEKSLVCIAEDGVISEDEKPTLKNIIDSFDEMSVVISELKLIGEKILKGKR</sequence>
<dbReference type="STRING" id="467210.HMPREF1866_01184"/>
<dbReference type="InterPro" id="IPR001387">
    <property type="entry name" value="Cro/C1-type_HTH"/>
</dbReference>
<feature type="domain" description="HTH cro/C1-type" evidence="1">
    <location>
        <begin position="29"/>
        <end position="67"/>
    </location>
</feature>
<dbReference type="SUPFAM" id="SSF47413">
    <property type="entry name" value="lambda repressor-like DNA-binding domains"/>
    <property type="match status" value="1"/>
</dbReference>
<name>A0A133ZRT0_9FIRM</name>
<dbReference type="AlphaFoldDB" id="A0A133ZRT0"/>
<keyword evidence="3" id="KW-1185">Reference proteome</keyword>
<dbReference type="EMBL" id="LSDA01000063">
    <property type="protein sequence ID" value="KXB58145.1"/>
    <property type="molecule type" value="Genomic_DNA"/>
</dbReference>
<dbReference type="OrthoDB" id="1685177at2"/>
<dbReference type="PATRIC" id="fig|467210.3.peg.1173"/>
<dbReference type="PROSITE" id="PS50943">
    <property type="entry name" value="HTH_CROC1"/>
    <property type="match status" value="1"/>
</dbReference>
<evidence type="ECO:0000313" key="2">
    <source>
        <dbReference type="EMBL" id="KXB58145.1"/>
    </source>
</evidence>
<gene>
    <name evidence="2" type="ORF">HMPREF1866_01184</name>
</gene>
<evidence type="ECO:0000259" key="1">
    <source>
        <dbReference type="PROSITE" id="PS50943"/>
    </source>
</evidence>
<organism evidence="2 3">
    <name type="scientific">Lachnoanaerobaculum saburreum</name>
    <dbReference type="NCBI Taxonomy" id="467210"/>
    <lineage>
        <taxon>Bacteria</taxon>
        <taxon>Bacillati</taxon>
        <taxon>Bacillota</taxon>
        <taxon>Clostridia</taxon>
        <taxon>Lachnospirales</taxon>
        <taxon>Lachnospiraceae</taxon>
        <taxon>Lachnoanaerobaculum</taxon>
    </lineage>
</organism>
<dbReference type="RefSeq" id="WP_060931001.1">
    <property type="nucleotide sequence ID" value="NZ_KQ959812.1"/>
</dbReference>
<dbReference type="GO" id="GO:0003677">
    <property type="term" value="F:DNA binding"/>
    <property type="evidence" value="ECO:0007669"/>
    <property type="project" value="InterPro"/>
</dbReference>
<dbReference type="Pfam" id="PF01381">
    <property type="entry name" value="HTH_3"/>
    <property type="match status" value="1"/>
</dbReference>
<dbReference type="Proteomes" id="UP000070394">
    <property type="component" value="Unassembled WGS sequence"/>
</dbReference>
<reference evidence="3" key="1">
    <citation type="submission" date="2016-01" db="EMBL/GenBank/DDBJ databases">
        <authorList>
            <person name="Mitreva M."/>
            <person name="Pepin K.H."/>
            <person name="Mihindukulasuriya K.A."/>
            <person name="Fulton R."/>
            <person name="Fronick C."/>
            <person name="O'Laughlin M."/>
            <person name="Miner T."/>
            <person name="Herter B."/>
            <person name="Rosa B.A."/>
            <person name="Cordes M."/>
            <person name="Tomlinson C."/>
            <person name="Wollam A."/>
            <person name="Palsikar V.B."/>
            <person name="Mardis E.R."/>
            <person name="Wilson R.K."/>
        </authorList>
    </citation>
    <scope>NUCLEOTIDE SEQUENCE [LARGE SCALE GENOMIC DNA]</scope>
    <source>
        <strain evidence="3">DNF00896</strain>
    </source>
</reference>
<dbReference type="CDD" id="cd00093">
    <property type="entry name" value="HTH_XRE"/>
    <property type="match status" value="1"/>
</dbReference>
<comment type="caution">
    <text evidence="2">The sequence shown here is derived from an EMBL/GenBank/DDBJ whole genome shotgun (WGS) entry which is preliminary data.</text>
</comment>
<proteinExistence type="predicted"/>
<dbReference type="InterPro" id="IPR010982">
    <property type="entry name" value="Lambda_DNA-bd_dom_sf"/>
</dbReference>
<protein>
    <submittedName>
        <fullName evidence="2">Toxin-antitoxin system, antitoxin component, Xre family</fullName>
    </submittedName>
</protein>
<evidence type="ECO:0000313" key="3">
    <source>
        <dbReference type="Proteomes" id="UP000070394"/>
    </source>
</evidence>
<accession>A0A133ZRT0</accession>